<dbReference type="SUPFAM" id="SSF53300">
    <property type="entry name" value="vWA-like"/>
    <property type="match status" value="1"/>
</dbReference>
<gene>
    <name evidence="2" type="ORF">AAE02nite_18170</name>
</gene>
<dbReference type="InterPro" id="IPR036465">
    <property type="entry name" value="vWFA_dom_sf"/>
</dbReference>
<comment type="caution">
    <text evidence="2">The sequence shown here is derived from an EMBL/GenBank/DDBJ whole genome shotgun (WGS) entry which is preliminary data.</text>
</comment>
<proteinExistence type="predicted"/>
<evidence type="ECO:0000259" key="1">
    <source>
        <dbReference type="Pfam" id="PF01882"/>
    </source>
</evidence>
<keyword evidence="3" id="KW-1185">Reference proteome</keyword>
<dbReference type="Pfam" id="PF01882">
    <property type="entry name" value="DUF58"/>
    <property type="match status" value="1"/>
</dbReference>
<evidence type="ECO:0000313" key="2">
    <source>
        <dbReference type="EMBL" id="GEO04153.1"/>
    </source>
</evidence>
<dbReference type="PANTHER" id="PTHR33608">
    <property type="entry name" value="BLL2464 PROTEIN"/>
    <property type="match status" value="1"/>
</dbReference>
<feature type="domain" description="DUF58" evidence="1">
    <location>
        <begin position="47"/>
        <end position="258"/>
    </location>
</feature>
<evidence type="ECO:0000313" key="3">
    <source>
        <dbReference type="Proteomes" id="UP000321532"/>
    </source>
</evidence>
<reference evidence="2 3" key="1">
    <citation type="submission" date="2019-07" db="EMBL/GenBank/DDBJ databases">
        <title>Whole genome shotgun sequence of Adhaeribacter aerolatus NBRC 106133.</title>
        <authorList>
            <person name="Hosoyama A."/>
            <person name="Uohara A."/>
            <person name="Ohji S."/>
            <person name="Ichikawa N."/>
        </authorList>
    </citation>
    <scope>NUCLEOTIDE SEQUENCE [LARGE SCALE GENOMIC DNA]</scope>
    <source>
        <strain evidence="2 3">NBRC 106133</strain>
    </source>
</reference>
<dbReference type="RefSeq" id="WP_146897425.1">
    <property type="nucleotide sequence ID" value="NZ_BJYS01000012.1"/>
</dbReference>
<dbReference type="Gene3D" id="3.40.50.410">
    <property type="entry name" value="von Willebrand factor, type A domain"/>
    <property type="match status" value="1"/>
</dbReference>
<name>A0A512AWQ9_9BACT</name>
<accession>A0A512AWQ9</accession>
<dbReference type="InterPro" id="IPR002881">
    <property type="entry name" value="DUF58"/>
</dbReference>
<dbReference type="EMBL" id="BJYS01000012">
    <property type="protein sequence ID" value="GEO04153.1"/>
    <property type="molecule type" value="Genomic_DNA"/>
</dbReference>
<dbReference type="AlphaFoldDB" id="A0A512AWQ9"/>
<dbReference type="PANTHER" id="PTHR33608:SF6">
    <property type="entry name" value="BLL2464 PROTEIN"/>
    <property type="match status" value="1"/>
</dbReference>
<sequence length="292" mass="33005">MAKTWHTYAKRAQKLDALVLKAKRLSDQLLTGGQQSYFKGKGILFDEVRKYQPGDDVRSIHWNVTARLREPHIKLYKEEKNLTLLLLVDVSGSGIFGTRKQTKFDTITELCAVLALAAQKSNFSVGAVFFSDKLEKVIHPQKGKSNFIKILHFLAFLDVTGKQTSIKIALNYVLNIARKGNLVVVLSDFMDNSYTDVLKLMNLKHELLGIRVYDKSEAMLPAGSYMQILDAETGKSAIANTSSKRFGQSYHAWYQENETSFLNAFTKAGAGIINIATDEAYIEKLRYYFQKK</sequence>
<dbReference type="Proteomes" id="UP000321532">
    <property type="component" value="Unassembled WGS sequence"/>
</dbReference>
<protein>
    <recommendedName>
        <fullName evidence="1">DUF58 domain-containing protein</fullName>
    </recommendedName>
</protein>
<organism evidence="2 3">
    <name type="scientific">Adhaeribacter aerolatus</name>
    <dbReference type="NCBI Taxonomy" id="670289"/>
    <lineage>
        <taxon>Bacteria</taxon>
        <taxon>Pseudomonadati</taxon>
        <taxon>Bacteroidota</taxon>
        <taxon>Cytophagia</taxon>
        <taxon>Cytophagales</taxon>
        <taxon>Hymenobacteraceae</taxon>
        <taxon>Adhaeribacter</taxon>
    </lineage>
</organism>
<dbReference type="OrthoDB" id="9776116at2"/>